<protein>
    <recommendedName>
        <fullName evidence="1">KAP NTPase domain-containing protein</fullName>
    </recommendedName>
</protein>
<evidence type="ECO:0000313" key="2">
    <source>
        <dbReference type="EMBL" id="MZR22953.1"/>
    </source>
</evidence>
<gene>
    <name evidence="2" type="ORF">GQF03_11470</name>
</gene>
<sequence length="505" mass="58413">MAENSDTPKLSADYWDSDKLNRKKDADYLLRFLTGYATKRKKQYKEPKSLVLNLDSKWGGGKTYFLLGFKYSLQNSRYPVAYINAWENDHAKDPLIPIIATIEDTLKEHLSKNQKIRKAWETAKTSGLKIARIAVVSAAKVGIRKVIGEGIEEISDLDITSSGETAGEENNETLLKDVETLLNKHAQNLLDEYYQEKQATINFKENLTLLLNQLNHLKSINLPMFVLIDELDRCRPTYAIELLERVKHLFEVNNIVFILATDTSQLQHSIKSVYGQGFDAHQYLHRFFDRTYTFQKPTISEFVDHQLTTLEIDLSKLIAPFNDDAKKFLCITFKAFDLTLRDISQCLEILDIFETTWPYDHNIQLTVLLPVILAFRKGAHSEEFIQFTNNTFPQSFLNVPAWTGSHYFYLNDRYSRSERVVQYASLAGSIWSRAKASFHEMQDYENSESPENRFVRDIFHEESQKRWGGIIQRNTFSHILQYPELIAAGGQLLSEINDEDQLPHE</sequence>
<dbReference type="OrthoDB" id="88903at2"/>
<dbReference type="Pfam" id="PF07693">
    <property type="entry name" value="KAP_NTPase"/>
    <property type="match status" value="1"/>
</dbReference>
<name>A0A845MFZ4_9PROT</name>
<dbReference type="RefSeq" id="WP_161339407.1">
    <property type="nucleotide sequence ID" value="NZ_JBHSDG010000004.1"/>
</dbReference>
<dbReference type="InterPro" id="IPR011646">
    <property type="entry name" value="KAP_P-loop"/>
</dbReference>
<evidence type="ECO:0000259" key="1">
    <source>
        <dbReference type="Pfam" id="PF07693"/>
    </source>
</evidence>
<dbReference type="InterPro" id="IPR027417">
    <property type="entry name" value="P-loop_NTPase"/>
</dbReference>
<accession>A0A845MFZ4</accession>
<dbReference type="AlphaFoldDB" id="A0A845MFZ4"/>
<organism evidence="2 3">
    <name type="scientific">Sneathiella chungangensis</name>
    <dbReference type="NCBI Taxonomy" id="1418234"/>
    <lineage>
        <taxon>Bacteria</taxon>
        <taxon>Pseudomonadati</taxon>
        <taxon>Pseudomonadota</taxon>
        <taxon>Alphaproteobacteria</taxon>
        <taxon>Sneathiellales</taxon>
        <taxon>Sneathiellaceae</taxon>
        <taxon>Sneathiella</taxon>
    </lineage>
</organism>
<dbReference type="SUPFAM" id="SSF52540">
    <property type="entry name" value="P-loop containing nucleoside triphosphate hydrolases"/>
    <property type="match status" value="1"/>
</dbReference>
<keyword evidence="3" id="KW-1185">Reference proteome</keyword>
<dbReference type="EMBL" id="WTVA01000004">
    <property type="protein sequence ID" value="MZR22953.1"/>
    <property type="molecule type" value="Genomic_DNA"/>
</dbReference>
<reference evidence="2 3" key="1">
    <citation type="journal article" date="2014" name="Int. J. Syst. Evol. Microbiol.">
        <title>Sneathiella chungangensis sp. nov., isolated from a marine sand, and emended description of the genus Sneathiella.</title>
        <authorList>
            <person name="Siamphan C."/>
            <person name="Kim H."/>
            <person name="Lee J.S."/>
            <person name="Kim W."/>
        </authorList>
    </citation>
    <scope>NUCLEOTIDE SEQUENCE [LARGE SCALE GENOMIC DNA]</scope>
    <source>
        <strain evidence="2 3">KCTC 32476</strain>
    </source>
</reference>
<feature type="domain" description="KAP NTPase" evidence="1">
    <location>
        <begin position="48"/>
        <end position="354"/>
    </location>
</feature>
<evidence type="ECO:0000313" key="3">
    <source>
        <dbReference type="Proteomes" id="UP000445696"/>
    </source>
</evidence>
<comment type="caution">
    <text evidence="2">The sequence shown here is derived from an EMBL/GenBank/DDBJ whole genome shotgun (WGS) entry which is preliminary data.</text>
</comment>
<dbReference type="Proteomes" id="UP000445696">
    <property type="component" value="Unassembled WGS sequence"/>
</dbReference>
<proteinExistence type="predicted"/>